<dbReference type="Pfam" id="PF06803">
    <property type="entry name" value="DUF1232"/>
    <property type="match status" value="1"/>
</dbReference>
<accession>D1Z0D3</accession>
<dbReference type="AlphaFoldDB" id="D1Z0D3"/>
<keyword evidence="4" id="KW-0472">Membrane</keyword>
<organism evidence="6 7">
    <name type="scientific">Methanocella paludicola (strain DSM 17711 / JCM 13418 / NBRC 101707 / SANAE)</name>
    <dbReference type="NCBI Taxonomy" id="304371"/>
    <lineage>
        <taxon>Archaea</taxon>
        <taxon>Methanobacteriati</taxon>
        <taxon>Methanobacteriota</taxon>
        <taxon>Stenosarchaea group</taxon>
        <taxon>Methanomicrobia</taxon>
        <taxon>Methanocellales</taxon>
        <taxon>Methanocellaceae</taxon>
        <taxon>Methanocella</taxon>
    </lineage>
</organism>
<evidence type="ECO:0000256" key="1">
    <source>
        <dbReference type="ARBA" id="ARBA00004127"/>
    </source>
</evidence>
<name>D1Z0D3_METPS</name>
<reference evidence="7" key="3">
    <citation type="journal article" date="2011" name="PLoS ONE">
        <title>Genome sequence of a mesophilic hydrogenotrophic methanogen Methanocella paludicola, the first cultivated representative of the order Methanocellales.</title>
        <authorList>
            <person name="Sakai S."/>
            <person name="Takaki Y."/>
            <person name="Shimamura S."/>
            <person name="Sekine M."/>
            <person name="Tajima T."/>
            <person name="Kosugi H."/>
            <person name="Ichikawa N."/>
            <person name="Tasumi E."/>
            <person name="Hiraki A.T."/>
            <person name="Shimizu A."/>
            <person name="Kato Y."/>
            <person name="Nishiko R."/>
            <person name="Mori K."/>
            <person name="Fujita N."/>
            <person name="Imachi H."/>
            <person name="Takai K."/>
        </authorList>
    </citation>
    <scope>NUCLEOTIDE SEQUENCE [LARGE SCALE GENOMIC DNA]</scope>
    <source>
        <strain evidence="7">DSM 17711 / JCM 13418 / NBRC 101707 / SANAE</strain>
    </source>
</reference>
<dbReference type="InParanoid" id="D1Z0D3"/>
<evidence type="ECO:0000259" key="5">
    <source>
        <dbReference type="Pfam" id="PF06803"/>
    </source>
</evidence>
<protein>
    <recommendedName>
        <fullName evidence="5">DUF1232 domain-containing protein</fullName>
    </recommendedName>
</protein>
<dbReference type="KEGG" id="mpd:MCP_2083"/>
<reference evidence="6 7" key="1">
    <citation type="journal article" date="2007" name="Appl. Environ. Microbiol.">
        <title>Isolation of key methanogens for global methane emission from rice paddy fields: a novel isolate affiliated with the clone cluster rice cluster I.</title>
        <authorList>
            <person name="Sakai S."/>
            <person name="Imachi H."/>
            <person name="Sekiguchi Y."/>
            <person name="Ohashi A."/>
            <person name="Harada H."/>
            <person name="Kamagata Y."/>
        </authorList>
    </citation>
    <scope>NUCLEOTIDE SEQUENCE [LARGE SCALE GENOMIC DNA]</scope>
    <source>
        <strain evidence="7">DSM 17711 / JCM 13418 / NBRC 101707 / SANAE</strain>
    </source>
</reference>
<evidence type="ECO:0000313" key="7">
    <source>
        <dbReference type="Proteomes" id="UP000001882"/>
    </source>
</evidence>
<keyword evidence="2" id="KW-0812">Transmembrane</keyword>
<evidence type="ECO:0000256" key="2">
    <source>
        <dbReference type="ARBA" id="ARBA00022692"/>
    </source>
</evidence>
<evidence type="ECO:0000313" key="6">
    <source>
        <dbReference type="EMBL" id="BAI62155.1"/>
    </source>
</evidence>
<dbReference type="GO" id="GO:0012505">
    <property type="term" value="C:endomembrane system"/>
    <property type="evidence" value="ECO:0007669"/>
    <property type="project" value="UniProtKB-SubCell"/>
</dbReference>
<evidence type="ECO:0000256" key="4">
    <source>
        <dbReference type="ARBA" id="ARBA00023136"/>
    </source>
</evidence>
<dbReference type="eggNOG" id="arCOG05160">
    <property type="taxonomic scope" value="Archaea"/>
</dbReference>
<dbReference type="RefSeq" id="WP_012900829.1">
    <property type="nucleotide sequence ID" value="NC_013665.1"/>
</dbReference>
<dbReference type="InterPro" id="IPR010652">
    <property type="entry name" value="DUF1232"/>
</dbReference>
<feature type="domain" description="DUF1232" evidence="5">
    <location>
        <begin position="85"/>
        <end position="120"/>
    </location>
</feature>
<keyword evidence="7" id="KW-1185">Reference proteome</keyword>
<proteinExistence type="predicted"/>
<sequence length="153" mass="16963">MAACSDKQLKVNLYDYNIDDLLKSNNVDDINDNLNGKIIGYEKNYSETSFWNKIRKYGRIAGSKVVYQALLLYYAATKATTPLQVKLFIFGALGYFILPVDVLPDVIAGLGYTDDVAVILGVIKSCHAYNDEECKIKASSKLKEIFGDSVTTA</sequence>
<gene>
    <name evidence="6" type="ordered locus">MCP_2083</name>
</gene>
<dbReference type="EMBL" id="AP011532">
    <property type="protein sequence ID" value="BAI62155.1"/>
    <property type="molecule type" value="Genomic_DNA"/>
</dbReference>
<evidence type="ECO:0000256" key="3">
    <source>
        <dbReference type="ARBA" id="ARBA00022989"/>
    </source>
</evidence>
<keyword evidence="3" id="KW-1133">Transmembrane helix</keyword>
<dbReference type="OrthoDB" id="382307at2157"/>
<reference evidence="6 7" key="2">
    <citation type="journal article" date="2008" name="Int. J. Syst. Evol. Microbiol.">
        <title>Methanocella paludicola gen. nov., sp. nov., a methane-producing archaeon, the first isolate of the lineage 'Rice Cluster I', and proposal of the new archaeal order Methanocellales ord. nov.</title>
        <authorList>
            <person name="Sakai S."/>
            <person name="Imachi H."/>
            <person name="Hanada S."/>
            <person name="Ohashi A."/>
            <person name="Harada H."/>
            <person name="Kamagata Y."/>
        </authorList>
    </citation>
    <scope>NUCLEOTIDE SEQUENCE [LARGE SCALE GENOMIC DNA]</scope>
    <source>
        <strain evidence="7">DSM 17711 / JCM 13418 / NBRC 101707 / SANAE</strain>
    </source>
</reference>
<dbReference type="GeneID" id="8681935"/>
<comment type="subcellular location">
    <subcellularLocation>
        <location evidence="1">Endomembrane system</location>
        <topology evidence="1">Multi-pass membrane protein</topology>
    </subcellularLocation>
</comment>
<dbReference type="Proteomes" id="UP000001882">
    <property type="component" value="Chromosome"/>
</dbReference>